<evidence type="ECO:0000259" key="1">
    <source>
        <dbReference type="Pfam" id="PF12937"/>
    </source>
</evidence>
<dbReference type="Gene3D" id="1.20.1280.50">
    <property type="match status" value="1"/>
</dbReference>
<reference evidence="2 3" key="1">
    <citation type="journal article" date="2020" name="ISME J.">
        <title>Uncovering the hidden diversity of litter-decomposition mechanisms in mushroom-forming fungi.</title>
        <authorList>
            <person name="Floudas D."/>
            <person name="Bentzer J."/>
            <person name="Ahren D."/>
            <person name="Johansson T."/>
            <person name="Persson P."/>
            <person name="Tunlid A."/>
        </authorList>
    </citation>
    <scope>NUCLEOTIDE SEQUENCE [LARGE SCALE GENOMIC DNA]</scope>
    <source>
        <strain evidence="2 3">CBS 101986</strain>
    </source>
</reference>
<protein>
    <recommendedName>
        <fullName evidence="1">F-box domain-containing protein</fullName>
    </recommendedName>
</protein>
<dbReference type="InterPro" id="IPR036047">
    <property type="entry name" value="F-box-like_dom_sf"/>
</dbReference>
<organism evidence="2 3">
    <name type="scientific">Psilocybe cf. subviscida</name>
    <dbReference type="NCBI Taxonomy" id="2480587"/>
    <lineage>
        <taxon>Eukaryota</taxon>
        <taxon>Fungi</taxon>
        <taxon>Dikarya</taxon>
        <taxon>Basidiomycota</taxon>
        <taxon>Agaricomycotina</taxon>
        <taxon>Agaricomycetes</taxon>
        <taxon>Agaricomycetidae</taxon>
        <taxon>Agaricales</taxon>
        <taxon>Agaricineae</taxon>
        <taxon>Strophariaceae</taxon>
        <taxon>Psilocybe</taxon>
    </lineage>
</organism>
<dbReference type="AlphaFoldDB" id="A0A8H5BKN2"/>
<dbReference type="OrthoDB" id="2269034at2759"/>
<sequence>MDATVPYFETQRTLDEEISALRARTQNSLTPLLARRNALAPVFKLPNEILVDIFLILRNFWKPSLKCWHQVTQVCRHWRHVAIDAPILWTDIYVLSHEYTLLMLQRSQKAPLEVHFAETHFPSPHLMTTIPVVLAEIERIRTLSFTQKPSTFLETAQIFLMNQDRQALILENLNIECSESDPIWFNFSLDSFHPSASLRQLSLSSVQIDWNMLPITNLTHISFANTRTPIEVTGAQLMSALRPMVNLEELSIALDDIRLCHYGPNLQSIHLPCLKNLAVYSDRQDHIQLFLSYIIHPQLTGLLVHCLMEGAVVSSASIISSVAASMKKGNFDIACGLDIYQNDFRIYPEVDARASDKSSVLVTTPITADERGAETDCAVITDILTSIASLNSSNLVALRRIVLATELAIPAEQLIHLFGYLPQLQEMEVGGEMGLVLAEALAITCTRKDDNPPTDVSIAFPTLQSITWRSMKEYVSEKLLLPDVFQYIYTAMSMRLQSDCPISKLVLVEYHGLELSQFEALKDVVRRVDIRKHG</sequence>
<dbReference type="Pfam" id="PF12937">
    <property type="entry name" value="F-box-like"/>
    <property type="match status" value="1"/>
</dbReference>
<dbReference type="InterPro" id="IPR001810">
    <property type="entry name" value="F-box_dom"/>
</dbReference>
<accession>A0A8H5BKN2</accession>
<feature type="domain" description="F-box" evidence="1">
    <location>
        <begin position="44"/>
        <end position="93"/>
    </location>
</feature>
<evidence type="ECO:0000313" key="2">
    <source>
        <dbReference type="EMBL" id="KAF5325130.1"/>
    </source>
</evidence>
<name>A0A8H5BKN2_9AGAR</name>
<gene>
    <name evidence="2" type="ORF">D9619_010050</name>
</gene>
<dbReference type="Proteomes" id="UP000567179">
    <property type="component" value="Unassembled WGS sequence"/>
</dbReference>
<proteinExistence type="predicted"/>
<comment type="caution">
    <text evidence="2">The sequence shown here is derived from an EMBL/GenBank/DDBJ whole genome shotgun (WGS) entry which is preliminary data.</text>
</comment>
<keyword evidence="3" id="KW-1185">Reference proteome</keyword>
<dbReference type="SUPFAM" id="SSF81383">
    <property type="entry name" value="F-box domain"/>
    <property type="match status" value="1"/>
</dbReference>
<evidence type="ECO:0000313" key="3">
    <source>
        <dbReference type="Proteomes" id="UP000567179"/>
    </source>
</evidence>
<dbReference type="EMBL" id="JAACJJ010000015">
    <property type="protein sequence ID" value="KAF5325130.1"/>
    <property type="molecule type" value="Genomic_DNA"/>
</dbReference>